<accession>A0A9Q0B3H5</accession>
<gene>
    <name evidence="2" type="ORF">CABS02_06210</name>
</gene>
<comment type="caution">
    <text evidence="2">The sequence shown here is derived from an EMBL/GenBank/DDBJ whole genome shotgun (WGS) entry which is preliminary data.</text>
</comment>
<proteinExistence type="predicted"/>
<sequence>MKEKLRKDGPPSAGCLLSSRGCVAPSHTSLPYSSRLSRRRLSSLGSFYPMPNQLRCSGEAVTRTWTGQDEGGGICRNHQTMEISTRGNSVPDSKEPEPSV</sequence>
<organism evidence="2 3">
    <name type="scientific">Colletotrichum abscissum</name>
    <dbReference type="NCBI Taxonomy" id="1671311"/>
    <lineage>
        <taxon>Eukaryota</taxon>
        <taxon>Fungi</taxon>
        <taxon>Dikarya</taxon>
        <taxon>Ascomycota</taxon>
        <taxon>Pezizomycotina</taxon>
        <taxon>Sordariomycetes</taxon>
        <taxon>Hypocreomycetidae</taxon>
        <taxon>Glomerellales</taxon>
        <taxon>Glomerellaceae</taxon>
        <taxon>Colletotrichum</taxon>
        <taxon>Colletotrichum acutatum species complex</taxon>
    </lineage>
</organism>
<feature type="region of interest" description="Disordered" evidence="1">
    <location>
        <begin position="67"/>
        <end position="100"/>
    </location>
</feature>
<dbReference type="Proteomes" id="UP001056436">
    <property type="component" value="Unassembled WGS sequence"/>
</dbReference>
<reference evidence="2" key="1">
    <citation type="submission" date="2019-01" db="EMBL/GenBank/DDBJ databases">
        <title>Colletotrichum abscissum LGMF1257.</title>
        <authorList>
            <person name="Baroncelli R."/>
        </authorList>
    </citation>
    <scope>NUCLEOTIDE SEQUENCE</scope>
    <source>
        <strain evidence="2">Ca142</strain>
    </source>
</reference>
<keyword evidence="3" id="KW-1185">Reference proteome</keyword>
<dbReference type="OrthoDB" id="10570252at2759"/>
<protein>
    <submittedName>
        <fullName evidence="2">Uncharacterized protein</fullName>
    </submittedName>
</protein>
<evidence type="ECO:0000313" key="3">
    <source>
        <dbReference type="Proteomes" id="UP001056436"/>
    </source>
</evidence>
<dbReference type="AlphaFoldDB" id="A0A9Q0B3H5"/>
<evidence type="ECO:0000256" key="1">
    <source>
        <dbReference type="SAM" id="MobiDB-lite"/>
    </source>
</evidence>
<evidence type="ECO:0000313" key="2">
    <source>
        <dbReference type="EMBL" id="KAI3553610.1"/>
    </source>
</evidence>
<name>A0A9Q0B3H5_9PEZI</name>
<dbReference type="EMBL" id="SDAQ01000029">
    <property type="protein sequence ID" value="KAI3553610.1"/>
    <property type="molecule type" value="Genomic_DNA"/>
</dbReference>
<feature type="compositionally biased region" description="Polar residues" evidence="1">
    <location>
        <begin position="77"/>
        <end position="91"/>
    </location>
</feature>